<evidence type="ECO:0000313" key="17">
    <source>
        <dbReference type="EMBL" id="CAA6818764.1"/>
    </source>
</evidence>
<dbReference type="GO" id="GO:0005886">
    <property type="term" value="C:plasma membrane"/>
    <property type="evidence" value="ECO:0007669"/>
    <property type="project" value="TreeGrafter"/>
</dbReference>
<reference evidence="17" key="1">
    <citation type="submission" date="2020-01" db="EMBL/GenBank/DDBJ databases">
        <authorList>
            <person name="Meier V. D."/>
            <person name="Meier V D."/>
        </authorList>
    </citation>
    <scope>NUCLEOTIDE SEQUENCE</scope>
    <source>
        <strain evidence="17">HLG_WM_MAG_01</strain>
    </source>
</reference>
<feature type="transmembrane region" description="Helical" evidence="16">
    <location>
        <begin position="190"/>
        <end position="209"/>
    </location>
</feature>
<accession>A0A6S6THG4</accession>
<evidence type="ECO:0000256" key="10">
    <source>
        <dbReference type="ARBA" id="ARBA00033270"/>
    </source>
</evidence>
<comment type="subcellular location">
    <subcellularLocation>
        <location evidence="1">Membrane</location>
        <topology evidence="1">Multi-pass membrane protein</topology>
    </subcellularLocation>
</comment>
<dbReference type="GO" id="GO:0008955">
    <property type="term" value="F:peptidoglycan glycosyltransferase activity"/>
    <property type="evidence" value="ECO:0007669"/>
    <property type="project" value="UniProtKB-EC"/>
</dbReference>
<dbReference type="GO" id="GO:0051301">
    <property type="term" value="P:cell division"/>
    <property type="evidence" value="ECO:0007669"/>
    <property type="project" value="UniProtKB-KW"/>
</dbReference>
<keyword evidence="2" id="KW-0328">Glycosyltransferase</keyword>
<dbReference type="EMBL" id="CACVAS010000107">
    <property type="protein sequence ID" value="CAA6818764.1"/>
    <property type="molecule type" value="Genomic_DNA"/>
</dbReference>
<evidence type="ECO:0000256" key="6">
    <source>
        <dbReference type="ARBA" id="ARBA00022984"/>
    </source>
</evidence>
<evidence type="ECO:0000256" key="5">
    <source>
        <dbReference type="ARBA" id="ARBA00022960"/>
    </source>
</evidence>
<dbReference type="PANTHER" id="PTHR30474:SF2">
    <property type="entry name" value="PEPTIDOGLYCAN GLYCOSYLTRANSFERASE FTSW-RELATED"/>
    <property type="match status" value="1"/>
</dbReference>
<feature type="transmembrane region" description="Helical" evidence="16">
    <location>
        <begin position="69"/>
        <end position="87"/>
    </location>
</feature>
<proteinExistence type="inferred from homology"/>
<dbReference type="GO" id="GO:0009252">
    <property type="term" value="P:peptidoglycan biosynthetic process"/>
    <property type="evidence" value="ECO:0007669"/>
    <property type="project" value="UniProtKB-KW"/>
</dbReference>
<keyword evidence="5" id="KW-0133">Cell shape</keyword>
<keyword evidence="17" id="KW-0131">Cell cycle</keyword>
<keyword evidence="4 16" id="KW-0812">Transmembrane</keyword>
<evidence type="ECO:0000256" key="9">
    <source>
        <dbReference type="ARBA" id="ARBA00032370"/>
    </source>
</evidence>
<protein>
    <recommendedName>
        <fullName evidence="12">Probable peptidoglycan glycosyltransferase FtsW</fullName>
        <ecNumber evidence="14">2.4.99.28</ecNumber>
    </recommendedName>
    <alternativeName>
        <fullName evidence="13">Cell division protein FtsW</fullName>
    </alternativeName>
    <alternativeName>
        <fullName evidence="10">Cell wall polymerase</fullName>
    </alternativeName>
    <alternativeName>
        <fullName evidence="9">Peptidoglycan polymerase</fullName>
    </alternativeName>
</protein>
<feature type="transmembrane region" description="Helical" evidence="16">
    <location>
        <begin position="359"/>
        <end position="381"/>
    </location>
</feature>
<evidence type="ECO:0000256" key="13">
    <source>
        <dbReference type="ARBA" id="ARBA00041418"/>
    </source>
</evidence>
<feature type="transmembrane region" description="Helical" evidence="16">
    <location>
        <begin position="169"/>
        <end position="185"/>
    </location>
</feature>
<evidence type="ECO:0000256" key="16">
    <source>
        <dbReference type="SAM" id="Phobius"/>
    </source>
</evidence>
<dbReference type="AlphaFoldDB" id="A0A6S6THG4"/>
<keyword evidence="7 16" id="KW-1133">Transmembrane helix</keyword>
<evidence type="ECO:0000256" key="15">
    <source>
        <dbReference type="ARBA" id="ARBA00049902"/>
    </source>
</evidence>
<comment type="catalytic activity">
    <reaction evidence="15">
        <text>[GlcNAc-(1-&gt;4)-Mur2Ac(oyl-L-Ala-gamma-D-Glu-L-Lys-D-Ala-D-Ala)](n)-di-trans,octa-cis-undecaprenyl diphosphate + beta-D-GlcNAc-(1-&gt;4)-Mur2Ac(oyl-L-Ala-gamma-D-Glu-L-Lys-D-Ala-D-Ala)-di-trans,octa-cis-undecaprenyl diphosphate = [GlcNAc-(1-&gt;4)-Mur2Ac(oyl-L-Ala-gamma-D-Glu-L-Lys-D-Ala-D-Ala)](n+1)-di-trans,octa-cis-undecaprenyl diphosphate + di-trans,octa-cis-undecaprenyl diphosphate + H(+)</text>
        <dbReference type="Rhea" id="RHEA:23708"/>
        <dbReference type="Rhea" id="RHEA-COMP:9602"/>
        <dbReference type="Rhea" id="RHEA-COMP:9603"/>
        <dbReference type="ChEBI" id="CHEBI:15378"/>
        <dbReference type="ChEBI" id="CHEBI:58405"/>
        <dbReference type="ChEBI" id="CHEBI:60033"/>
        <dbReference type="ChEBI" id="CHEBI:78435"/>
        <dbReference type="EC" id="2.4.99.28"/>
    </reaction>
</comment>
<sequence length="393" mass="44083">MIDKPLLLSVMTLLTLSLVMSYSLSTYTVVYLEYNDFHFFKRQSIAIFIGFMVMVILSKLEPDIWFSRIGLVLFIGFFIVMIAMPFLPENLVNEAGGAKRWIRIGPISLAPVEFFKIGFVFFIAWSFTRKLLGNHKMGFFEEFRMYAPYLFMFLIAVLLIAVFQKDLGQVVVLGATLMVLFLFIGSSLKFFFTLLSAVFMAFVALIFLAPHRMARIKSWWGTVQNDILSLFPFESLQTLRVEEGKEPYQISNSLNAIHNGGYWGEGLGNGQFKLGYLSEVHSDFVLAGITEELGFLGLLLVVGIVLFIVFRIFIIAAKVKNPVYYLFSIGAGLLIAFAFLLNAYGISGITPIKGIAVPFLSYGGSHILASCVTIGMILMISKKVPRDVDGRII</sequence>
<dbReference type="Pfam" id="PF01098">
    <property type="entry name" value="FTSW_RODA_SPOVE"/>
    <property type="match status" value="1"/>
</dbReference>
<dbReference type="PANTHER" id="PTHR30474">
    <property type="entry name" value="CELL CYCLE PROTEIN"/>
    <property type="match status" value="1"/>
</dbReference>
<feature type="transmembrane region" description="Helical" evidence="16">
    <location>
        <begin position="37"/>
        <end position="57"/>
    </location>
</feature>
<evidence type="ECO:0000256" key="11">
    <source>
        <dbReference type="ARBA" id="ARBA00038053"/>
    </source>
</evidence>
<organism evidence="17">
    <name type="scientific">uncultured Sulfurovum sp</name>
    <dbReference type="NCBI Taxonomy" id="269237"/>
    <lineage>
        <taxon>Bacteria</taxon>
        <taxon>Pseudomonadati</taxon>
        <taxon>Campylobacterota</taxon>
        <taxon>Epsilonproteobacteria</taxon>
        <taxon>Campylobacterales</taxon>
        <taxon>Sulfurovaceae</taxon>
        <taxon>Sulfurovum</taxon>
        <taxon>environmental samples</taxon>
    </lineage>
</organism>
<evidence type="ECO:0000256" key="1">
    <source>
        <dbReference type="ARBA" id="ARBA00004141"/>
    </source>
</evidence>
<evidence type="ECO:0000256" key="14">
    <source>
        <dbReference type="ARBA" id="ARBA00044770"/>
    </source>
</evidence>
<keyword evidence="6" id="KW-0573">Peptidoglycan synthesis</keyword>
<evidence type="ECO:0000256" key="2">
    <source>
        <dbReference type="ARBA" id="ARBA00022676"/>
    </source>
</evidence>
<dbReference type="EC" id="2.4.99.28" evidence="14"/>
<gene>
    <name evidence="17" type="ORF">HELGO_WM454</name>
</gene>
<dbReference type="GO" id="GO:0008360">
    <property type="term" value="P:regulation of cell shape"/>
    <property type="evidence" value="ECO:0007669"/>
    <property type="project" value="UniProtKB-KW"/>
</dbReference>
<feature type="transmembrane region" description="Helical" evidence="16">
    <location>
        <begin position="293"/>
        <end position="316"/>
    </location>
</feature>
<evidence type="ECO:0000256" key="8">
    <source>
        <dbReference type="ARBA" id="ARBA00023136"/>
    </source>
</evidence>
<evidence type="ECO:0000256" key="4">
    <source>
        <dbReference type="ARBA" id="ARBA00022692"/>
    </source>
</evidence>
<dbReference type="GO" id="GO:0015648">
    <property type="term" value="F:lipid-linked peptidoglycan transporter activity"/>
    <property type="evidence" value="ECO:0007669"/>
    <property type="project" value="TreeGrafter"/>
</dbReference>
<keyword evidence="17" id="KW-0132">Cell division</keyword>
<name>A0A6S6THG4_9BACT</name>
<feature type="transmembrane region" description="Helical" evidence="16">
    <location>
        <begin position="107"/>
        <end position="125"/>
    </location>
</feature>
<feature type="transmembrane region" description="Helical" evidence="16">
    <location>
        <begin position="146"/>
        <end position="163"/>
    </location>
</feature>
<dbReference type="GO" id="GO:0032153">
    <property type="term" value="C:cell division site"/>
    <property type="evidence" value="ECO:0007669"/>
    <property type="project" value="TreeGrafter"/>
</dbReference>
<feature type="transmembrane region" description="Helical" evidence="16">
    <location>
        <begin position="323"/>
        <end position="347"/>
    </location>
</feature>
<comment type="similarity">
    <text evidence="11">Belongs to the SEDS family. FtsW subfamily.</text>
</comment>
<evidence type="ECO:0000256" key="3">
    <source>
        <dbReference type="ARBA" id="ARBA00022679"/>
    </source>
</evidence>
<keyword evidence="8 16" id="KW-0472">Membrane</keyword>
<keyword evidence="3" id="KW-0808">Transferase</keyword>
<evidence type="ECO:0000256" key="12">
    <source>
        <dbReference type="ARBA" id="ARBA00041185"/>
    </source>
</evidence>
<dbReference type="InterPro" id="IPR001182">
    <property type="entry name" value="FtsW/RodA"/>
</dbReference>
<evidence type="ECO:0000256" key="7">
    <source>
        <dbReference type="ARBA" id="ARBA00022989"/>
    </source>
</evidence>